<dbReference type="Proteomes" id="UP000324575">
    <property type="component" value="Unassembled WGS sequence"/>
</dbReference>
<evidence type="ECO:0000313" key="1">
    <source>
        <dbReference type="EMBL" id="KAA6301960.1"/>
    </source>
</evidence>
<name>A0A5M8P0U5_9BACT</name>
<accession>A0A5M8P0U5</accession>
<evidence type="ECO:0000313" key="2">
    <source>
        <dbReference type="Proteomes" id="UP000324575"/>
    </source>
</evidence>
<gene>
    <name evidence="1" type="ORF">EZS26_001963</name>
</gene>
<sequence length="364" mass="42430">MRELYITKKESSVSKQNLDEKECSLLRQIEELVELFDDFDLDEVLFLEGAKQVACKLQLTELQAILLSHCINKYDDYRISAYEIAQSVKCSRVRILQYADDFDELLKRKLIRHRLSSDKTVSYSVPVEVINSLKYNKEYVPVNYKNISIDQFFDILENLFEQRNNDELSYSSLLNELDTLMNENEQLEFVKKIKDYHLGSVEKVLLFFFCHSLVNEEDDEMRFGDFDDLYDSKSTFRHIKNLLKDREGELMGKGLLENTNSNGFGDREQFKLSDKAKNELLSELNLNEKQSENKKNLLLSASLPVKKLFYNEQESAQVQQLTSLLRVDNFKTVQARLKDNGMRTGFACRFSGNRKDGNRVSIGT</sequence>
<proteinExistence type="predicted"/>
<dbReference type="AlphaFoldDB" id="A0A5M8P0U5"/>
<organism evidence="1 2">
    <name type="scientific">Candidatus Ordinivivax streblomastigis</name>
    <dbReference type="NCBI Taxonomy" id="2540710"/>
    <lineage>
        <taxon>Bacteria</taxon>
        <taxon>Pseudomonadati</taxon>
        <taxon>Bacteroidota</taxon>
        <taxon>Bacteroidia</taxon>
        <taxon>Bacteroidales</taxon>
        <taxon>Candidatus Ordinivivax</taxon>
    </lineage>
</organism>
<reference evidence="1 2" key="1">
    <citation type="submission" date="2019-03" db="EMBL/GenBank/DDBJ databases">
        <title>Single cell metagenomics reveals metabolic interactions within the superorganism composed of flagellate Streblomastix strix and complex community of Bacteroidetes bacteria on its surface.</title>
        <authorList>
            <person name="Treitli S.C."/>
            <person name="Kolisko M."/>
            <person name="Husnik F."/>
            <person name="Keeling P."/>
            <person name="Hampl V."/>
        </authorList>
    </citation>
    <scope>NUCLEOTIDE SEQUENCE [LARGE SCALE GENOMIC DNA]</scope>
    <source>
        <strain evidence="1">St1</strain>
    </source>
</reference>
<dbReference type="EMBL" id="SNRX01000012">
    <property type="protein sequence ID" value="KAA6301960.1"/>
    <property type="molecule type" value="Genomic_DNA"/>
</dbReference>
<protein>
    <submittedName>
        <fullName evidence="1">Uncharacterized protein</fullName>
    </submittedName>
</protein>
<comment type="caution">
    <text evidence="1">The sequence shown here is derived from an EMBL/GenBank/DDBJ whole genome shotgun (WGS) entry which is preliminary data.</text>
</comment>